<dbReference type="PANTHER" id="PTHR43060">
    <property type="entry name" value="3-HYDROXYISOBUTYRATE DEHYDROGENASE-LIKE 1, MITOCHONDRIAL-RELATED"/>
    <property type="match status" value="1"/>
</dbReference>
<dbReference type="InterPro" id="IPR008927">
    <property type="entry name" value="6-PGluconate_DH-like_C_sf"/>
</dbReference>
<organism evidence="6 7">
    <name type="scientific">Roseospira navarrensis</name>
    <dbReference type="NCBI Taxonomy" id="140058"/>
    <lineage>
        <taxon>Bacteria</taxon>
        <taxon>Pseudomonadati</taxon>
        <taxon>Pseudomonadota</taxon>
        <taxon>Alphaproteobacteria</taxon>
        <taxon>Rhodospirillales</taxon>
        <taxon>Rhodospirillaceae</taxon>
        <taxon>Roseospira</taxon>
    </lineage>
</organism>
<dbReference type="GO" id="GO:0016491">
    <property type="term" value="F:oxidoreductase activity"/>
    <property type="evidence" value="ECO:0007669"/>
    <property type="project" value="UniProtKB-KW"/>
</dbReference>
<dbReference type="PIRSF" id="PIRSF000103">
    <property type="entry name" value="HIBADH"/>
    <property type="match status" value="1"/>
</dbReference>
<dbReference type="SUPFAM" id="SSF51735">
    <property type="entry name" value="NAD(P)-binding Rossmann-fold domains"/>
    <property type="match status" value="1"/>
</dbReference>
<evidence type="ECO:0000259" key="4">
    <source>
        <dbReference type="Pfam" id="PF03446"/>
    </source>
</evidence>
<dbReference type="GO" id="GO:0051287">
    <property type="term" value="F:NAD binding"/>
    <property type="evidence" value="ECO:0007669"/>
    <property type="project" value="InterPro"/>
</dbReference>
<evidence type="ECO:0000313" key="7">
    <source>
        <dbReference type="Proteomes" id="UP000434582"/>
    </source>
</evidence>
<dbReference type="PANTHER" id="PTHR43060:SF15">
    <property type="entry name" value="3-HYDROXYISOBUTYRATE DEHYDROGENASE-LIKE 1, MITOCHONDRIAL-RELATED"/>
    <property type="match status" value="1"/>
</dbReference>
<dbReference type="Gene3D" id="3.40.50.720">
    <property type="entry name" value="NAD(P)-binding Rossmann-like Domain"/>
    <property type="match status" value="1"/>
</dbReference>
<keyword evidence="2" id="KW-0520">NAD</keyword>
<dbReference type="InterPro" id="IPR006115">
    <property type="entry name" value="6PGDH_NADP-bd"/>
</dbReference>
<evidence type="ECO:0000256" key="1">
    <source>
        <dbReference type="ARBA" id="ARBA00023002"/>
    </source>
</evidence>
<evidence type="ECO:0000259" key="5">
    <source>
        <dbReference type="Pfam" id="PF14833"/>
    </source>
</evidence>
<dbReference type="Proteomes" id="UP000434582">
    <property type="component" value="Unassembled WGS sequence"/>
</dbReference>
<reference evidence="6 7" key="1">
    <citation type="submission" date="2019-10" db="EMBL/GenBank/DDBJ databases">
        <title>Draft whole-genome sequence of the purple nonsulfur photosynthetic bacterium Roseospira navarrensis DSM 15114.</title>
        <authorList>
            <person name="Kyndt J.A."/>
            <person name="Meyer T.E."/>
        </authorList>
    </citation>
    <scope>NUCLEOTIDE SEQUENCE [LARGE SCALE GENOMIC DNA]</scope>
    <source>
        <strain evidence="6 7">DSM 15114</strain>
    </source>
</reference>
<dbReference type="AlphaFoldDB" id="A0A7X1ZEU0"/>
<gene>
    <name evidence="6" type="ORF">GHC57_12090</name>
</gene>
<keyword evidence="1" id="KW-0560">Oxidoreductase</keyword>
<protein>
    <submittedName>
        <fullName evidence="6">NAD-binding protein</fullName>
    </submittedName>
</protein>
<evidence type="ECO:0000313" key="6">
    <source>
        <dbReference type="EMBL" id="MQX37259.1"/>
    </source>
</evidence>
<dbReference type="EMBL" id="WIVE01000037">
    <property type="protein sequence ID" value="MQX37259.1"/>
    <property type="molecule type" value="Genomic_DNA"/>
</dbReference>
<comment type="caution">
    <text evidence="6">The sequence shown here is derived from an EMBL/GenBank/DDBJ whole genome shotgun (WGS) entry which is preliminary data.</text>
</comment>
<feature type="domain" description="3-hydroxyisobutyrate dehydrogenase-like NAD-binding" evidence="5">
    <location>
        <begin position="171"/>
        <end position="288"/>
    </location>
</feature>
<dbReference type="SUPFAM" id="SSF48179">
    <property type="entry name" value="6-phosphogluconate dehydrogenase C-terminal domain-like"/>
    <property type="match status" value="1"/>
</dbReference>
<dbReference type="Gene3D" id="1.10.1040.10">
    <property type="entry name" value="N-(1-d-carboxylethyl)-l-norvaline Dehydrogenase, domain 2"/>
    <property type="match status" value="1"/>
</dbReference>
<keyword evidence="7" id="KW-1185">Reference proteome</keyword>
<feature type="domain" description="6-phosphogluconate dehydrogenase NADP-binding" evidence="4">
    <location>
        <begin position="9"/>
        <end position="167"/>
    </location>
</feature>
<dbReference type="InterPro" id="IPR013328">
    <property type="entry name" value="6PGD_dom2"/>
</dbReference>
<proteinExistence type="predicted"/>
<dbReference type="InterPro" id="IPR015815">
    <property type="entry name" value="HIBADH-related"/>
</dbReference>
<feature type="active site" evidence="3">
    <location>
        <position position="177"/>
    </location>
</feature>
<evidence type="ECO:0000256" key="2">
    <source>
        <dbReference type="ARBA" id="ARBA00023027"/>
    </source>
</evidence>
<accession>A0A7X1ZEU0</accession>
<dbReference type="RefSeq" id="WP_153344560.1">
    <property type="nucleotide sequence ID" value="NZ_WIVE01000037.1"/>
</dbReference>
<dbReference type="OrthoDB" id="9812907at2"/>
<sequence>MTTPAAQTRVAFIGIGLMGSRMARHLLDAGFPVTVRDTAREKAAALIDAGARWAGSVAEAVADADLVLTSLAGAAVIEQVYFGPDGVVPAAPKDAVLIDLSSLAPALARENHRRLTEAGYAHHLDAPVSGGVSGAEAGTLSIMVGGPEADLARARPALETMGTVFHLGGAGAGQVCKLVNQAIVHVTIGAVTEGLMLATALGVDAGKVREAIRGGYCQSRILDIHGEKMVERDFVPGGPLEYSVKDMAMAVEMARDGGLDLPLSGSVLDRYRALLDSGQGRLDHCALLLAYEEANAPHRVSPDRPDRLP</sequence>
<dbReference type="GO" id="GO:0050661">
    <property type="term" value="F:NADP binding"/>
    <property type="evidence" value="ECO:0007669"/>
    <property type="project" value="InterPro"/>
</dbReference>
<dbReference type="Pfam" id="PF14833">
    <property type="entry name" value="NAD_binding_11"/>
    <property type="match status" value="1"/>
</dbReference>
<evidence type="ECO:0000256" key="3">
    <source>
        <dbReference type="PIRSR" id="PIRSR000103-1"/>
    </source>
</evidence>
<dbReference type="InterPro" id="IPR036291">
    <property type="entry name" value="NAD(P)-bd_dom_sf"/>
</dbReference>
<dbReference type="Pfam" id="PF03446">
    <property type="entry name" value="NAD_binding_2"/>
    <property type="match status" value="1"/>
</dbReference>
<name>A0A7X1ZEU0_9PROT</name>
<dbReference type="InterPro" id="IPR029154">
    <property type="entry name" value="HIBADH-like_NADP-bd"/>
</dbReference>